<name>A0A2K8U7G6_9GAMM</name>
<feature type="chain" id="PRO_5014901176" description="Lipoprotein" evidence="1">
    <location>
        <begin position="21"/>
        <end position="136"/>
    </location>
</feature>
<evidence type="ECO:0000313" key="2">
    <source>
        <dbReference type="EMBL" id="AUB81484.1"/>
    </source>
</evidence>
<sequence length="136" mass="14664">MHYLYTSLKVLAVLALAALAAGCAGDLKEKENLAAAAGFKVITPTKPEQAALLKSLPANKVTQVKQDGKVYYVLPDLANNQAWVGGPKQYQSYQQLRLARQISNDNLEAAAMNQQASMNWGAWGGWGGWGPGPGWY</sequence>
<protein>
    <recommendedName>
        <fullName evidence="4">Lipoprotein</fullName>
    </recommendedName>
</protein>
<keyword evidence="3" id="KW-1185">Reference proteome</keyword>
<dbReference type="OrthoDB" id="7596417at2"/>
<proteinExistence type="predicted"/>
<dbReference type="EMBL" id="CP020370">
    <property type="protein sequence ID" value="AUB81484.1"/>
    <property type="molecule type" value="Genomic_DNA"/>
</dbReference>
<evidence type="ECO:0008006" key="4">
    <source>
        <dbReference type="Google" id="ProtNLM"/>
    </source>
</evidence>
<dbReference type="KEGG" id="tsy:THSYN_11315"/>
<evidence type="ECO:0000313" key="3">
    <source>
        <dbReference type="Proteomes" id="UP000232638"/>
    </source>
</evidence>
<evidence type="ECO:0000256" key="1">
    <source>
        <dbReference type="SAM" id="SignalP"/>
    </source>
</evidence>
<organism evidence="2 3">
    <name type="scientific">Candidatus Thiodictyon syntrophicum</name>
    <dbReference type="NCBI Taxonomy" id="1166950"/>
    <lineage>
        <taxon>Bacteria</taxon>
        <taxon>Pseudomonadati</taxon>
        <taxon>Pseudomonadota</taxon>
        <taxon>Gammaproteobacteria</taxon>
        <taxon>Chromatiales</taxon>
        <taxon>Chromatiaceae</taxon>
        <taxon>Thiodictyon</taxon>
    </lineage>
</organism>
<accession>A0A2K8U7G6</accession>
<dbReference type="Proteomes" id="UP000232638">
    <property type="component" value="Chromosome"/>
</dbReference>
<dbReference type="RefSeq" id="WP_100919254.1">
    <property type="nucleotide sequence ID" value="NZ_CP020370.1"/>
</dbReference>
<dbReference type="AlphaFoldDB" id="A0A2K8U7G6"/>
<feature type="signal peptide" evidence="1">
    <location>
        <begin position="1"/>
        <end position="20"/>
    </location>
</feature>
<gene>
    <name evidence="2" type="ORF">THSYN_11315</name>
</gene>
<reference evidence="2 3" key="1">
    <citation type="submission" date="2017-03" db="EMBL/GenBank/DDBJ databases">
        <title>Complete genome sequence of Candidatus 'Thiodictyon syntrophicum' sp. nov. strain Cad16T, a photolithoautotroph purple sulfur bacterium isolated from an alpine meromictic lake.</title>
        <authorList>
            <person name="Luedin S.M."/>
            <person name="Pothier J.F."/>
            <person name="Danza F."/>
            <person name="Storelli N."/>
            <person name="Wittwer M."/>
            <person name="Tonolla M."/>
        </authorList>
    </citation>
    <scope>NUCLEOTIDE SEQUENCE [LARGE SCALE GENOMIC DNA]</scope>
    <source>
        <strain evidence="2 3">Cad16T</strain>
    </source>
</reference>
<keyword evidence="1" id="KW-0732">Signal</keyword>